<protein>
    <submittedName>
        <fullName evidence="1">Uncharacterized protein</fullName>
    </submittedName>
</protein>
<sequence length="466" mass="49078">MKALQLTTPALLLWLSPWITAIAYSCSNDNCARAVTGTRRGIAFASGAKTDCQNFMIQTHTVTIATSAAPTAKTIPTYASECSGTSRYSSACSCWGITASTISREDQTTTVTVSASAVSTSASSTSVVSTTTVSTTTASTSAVPTGGYQPAIPSSYDQCVFDPATGGEFELYTPNGLAIVNKDGKAVETDDASIPVDPFKFSHPSGAPNGLYDIVLNAGGQTLYLAVFKTGAVGFVDTSSNGQSYVGTDNQYITTIWSVECDGLTSAGIVGGESFDFIVTDNGDLIVLTSEQSKRKNRRDIPVPKGFYVKPKEVETPPGTKCSNPAQHATSKSPPVPLTSNGCGPEGIGGWLVPDGDFTDACNFHDVCWSDCSSTFAGCNTDFYYRMVDICNARYPAGKDRSKCISRAGIYHSAVSSNYGAGVFTDTINQYCDCVCNDSKLTTCQDKCVDTKTDPQHCGSCNFNAA</sequence>
<accession>A0ACC3YU24</accession>
<dbReference type="EMBL" id="VUJX02000006">
    <property type="protein sequence ID" value="KAL0934956.1"/>
    <property type="molecule type" value="Genomic_DNA"/>
</dbReference>
<proteinExistence type="predicted"/>
<gene>
    <name evidence="1" type="ORF">CTRU02_209547</name>
</gene>
<organism evidence="1 2">
    <name type="scientific">Colletotrichum truncatum</name>
    <name type="common">Anthracnose fungus</name>
    <name type="synonym">Colletotrichum capsici</name>
    <dbReference type="NCBI Taxonomy" id="5467"/>
    <lineage>
        <taxon>Eukaryota</taxon>
        <taxon>Fungi</taxon>
        <taxon>Dikarya</taxon>
        <taxon>Ascomycota</taxon>
        <taxon>Pezizomycotina</taxon>
        <taxon>Sordariomycetes</taxon>
        <taxon>Hypocreomycetidae</taxon>
        <taxon>Glomerellales</taxon>
        <taxon>Glomerellaceae</taxon>
        <taxon>Colletotrichum</taxon>
        <taxon>Colletotrichum truncatum species complex</taxon>
    </lineage>
</organism>
<name>A0ACC3YU24_COLTU</name>
<comment type="caution">
    <text evidence="1">The sequence shown here is derived from an EMBL/GenBank/DDBJ whole genome shotgun (WGS) entry which is preliminary data.</text>
</comment>
<keyword evidence="2" id="KW-1185">Reference proteome</keyword>
<dbReference type="Proteomes" id="UP000805649">
    <property type="component" value="Unassembled WGS sequence"/>
</dbReference>
<evidence type="ECO:0000313" key="1">
    <source>
        <dbReference type="EMBL" id="KAL0934956.1"/>
    </source>
</evidence>
<reference evidence="1 2" key="1">
    <citation type="journal article" date="2020" name="Phytopathology">
        <title>Genome Sequence Resources of Colletotrichum truncatum, C. plurivorum, C. musicola, and C. sojae: Four Species Pathogenic to Soybean (Glycine max).</title>
        <authorList>
            <person name="Rogerio F."/>
            <person name="Boufleur T.R."/>
            <person name="Ciampi-Guillardi M."/>
            <person name="Sukno S.A."/>
            <person name="Thon M.R."/>
            <person name="Massola Junior N.S."/>
            <person name="Baroncelli R."/>
        </authorList>
    </citation>
    <scope>NUCLEOTIDE SEQUENCE [LARGE SCALE GENOMIC DNA]</scope>
    <source>
        <strain evidence="1 2">CMES1059</strain>
    </source>
</reference>
<evidence type="ECO:0000313" key="2">
    <source>
        <dbReference type="Proteomes" id="UP000805649"/>
    </source>
</evidence>